<sequence length="247" mass="26867">MGSGRDLRNLYAGITASCRTGSKGDQSHLVVEGDDRQLSCDFQTTPKRNTERLWLKAEAELARELHIKADSSSTTFHNQYVTRSSAQHSRMNTDACGGTSACRDALQSDGGQTPDLGSILEETRSAVCWTEEIVKVHQEISAAHQQIDLRQSTNTSSTPTGLRWTALTVGHHGETLSQSWLPCCALLLSQKLSLSPSRATLSTAALPEARPPPRRALLLDAKMAAAPPPHHRPALPQTRTTLLSDRP</sequence>
<protein>
    <submittedName>
        <fullName evidence="2">Tyrosine-protein kinase Fer isoform X1</fullName>
    </submittedName>
</protein>
<organism evidence="2 3">
    <name type="scientific">Lates japonicus</name>
    <name type="common">Japanese lates</name>
    <dbReference type="NCBI Taxonomy" id="270547"/>
    <lineage>
        <taxon>Eukaryota</taxon>
        <taxon>Metazoa</taxon>
        <taxon>Chordata</taxon>
        <taxon>Craniata</taxon>
        <taxon>Vertebrata</taxon>
        <taxon>Euteleostomi</taxon>
        <taxon>Actinopterygii</taxon>
        <taxon>Neopterygii</taxon>
        <taxon>Teleostei</taxon>
        <taxon>Neoteleostei</taxon>
        <taxon>Acanthomorphata</taxon>
        <taxon>Carangaria</taxon>
        <taxon>Carangaria incertae sedis</taxon>
        <taxon>Centropomidae</taxon>
        <taxon>Lates</taxon>
    </lineage>
</organism>
<accession>A0AAD3NIT3</accession>
<evidence type="ECO:0000313" key="2">
    <source>
        <dbReference type="EMBL" id="GLD71869.1"/>
    </source>
</evidence>
<gene>
    <name evidence="2" type="ORF">AKAME5_002319300</name>
</gene>
<proteinExistence type="predicted"/>
<keyword evidence="2" id="KW-0418">Kinase</keyword>
<keyword evidence="3" id="KW-1185">Reference proteome</keyword>
<dbReference type="GO" id="GO:0016301">
    <property type="term" value="F:kinase activity"/>
    <property type="evidence" value="ECO:0007669"/>
    <property type="project" value="UniProtKB-KW"/>
</dbReference>
<feature type="region of interest" description="Disordered" evidence="1">
    <location>
        <begin position="224"/>
        <end position="247"/>
    </location>
</feature>
<dbReference type="EMBL" id="BRZM01000775">
    <property type="protein sequence ID" value="GLD71869.1"/>
    <property type="molecule type" value="Genomic_DNA"/>
</dbReference>
<name>A0AAD3NIT3_LATJO</name>
<evidence type="ECO:0000256" key="1">
    <source>
        <dbReference type="SAM" id="MobiDB-lite"/>
    </source>
</evidence>
<evidence type="ECO:0000313" key="3">
    <source>
        <dbReference type="Proteomes" id="UP001279410"/>
    </source>
</evidence>
<dbReference type="AlphaFoldDB" id="A0AAD3NIT3"/>
<reference evidence="2" key="1">
    <citation type="submission" date="2022-08" db="EMBL/GenBank/DDBJ databases">
        <title>Genome sequencing of akame (Lates japonicus).</title>
        <authorList>
            <person name="Hashiguchi Y."/>
            <person name="Takahashi H."/>
        </authorList>
    </citation>
    <scope>NUCLEOTIDE SEQUENCE</scope>
    <source>
        <strain evidence="2">Kochi</strain>
    </source>
</reference>
<dbReference type="Proteomes" id="UP001279410">
    <property type="component" value="Unassembled WGS sequence"/>
</dbReference>
<feature type="compositionally biased region" description="Polar residues" evidence="1">
    <location>
        <begin position="237"/>
        <end position="247"/>
    </location>
</feature>
<comment type="caution">
    <text evidence="2">The sequence shown here is derived from an EMBL/GenBank/DDBJ whole genome shotgun (WGS) entry which is preliminary data.</text>
</comment>
<keyword evidence="2" id="KW-0808">Transferase</keyword>